<evidence type="ECO:0000313" key="3">
    <source>
        <dbReference type="Proteomes" id="UP000000442"/>
    </source>
</evidence>
<dbReference type="EMBL" id="CP001087">
    <property type="protein sequence ID" value="ACN14265.1"/>
    <property type="molecule type" value="Genomic_DNA"/>
</dbReference>
<keyword evidence="3" id="KW-1185">Reference proteome</keyword>
<reference evidence="2 3" key="1">
    <citation type="journal article" date="2009" name="Environ. Microbiol.">
        <title>Genome sequence of Desulfobacterium autotrophicum HRM2, a marine sulfate reducer oxidizing organic carbon completely to carbon dioxide.</title>
        <authorList>
            <person name="Strittmatter A.W."/>
            <person name="Liesegang H."/>
            <person name="Rabus R."/>
            <person name="Decker I."/>
            <person name="Amann J."/>
            <person name="Andres S."/>
            <person name="Henne A."/>
            <person name="Fricke W.F."/>
            <person name="Martinez-Arias R."/>
            <person name="Bartels D."/>
            <person name="Goesmann A."/>
            <person name="Krause L."/>
            <person name="Puehler A."/>
            <person name="Klenk H.P."/>
            <person name="Richter M."/>
            <person name="Schuler M."/>
            <person name="Gloeckner F.O."/>
            <person name="Meyerdierks A."/>
            <person name="Gottschalk G."/>
            <person name="Amann R."/>
        </authorList>
    </citation>
    <scope>NUCLEOTIDE SEQUENCE [LARGE SCALE GENOMIC DNA]</scope>
    <source>
        <strain evidence="3">ATCC 43914 / DSM 3382 / HRM2</strain>
    </source>
</reference>
<proteinExistence type="predicted"/>
<protein>
    <submittedName>
        <fullName evidence="2">Uncharacterized protein</fullName>
    </submittedName>
</protein>
<dbReference type="KEGG" id="dat:HRM2_11530"/>
<gene>
    <name evidence="2" type="ordered locus">HRM2_11530</name>
</gene>
<dbReference type="Proteomes" id="UP000000442">
    <property type="component" value="Chromosome"/>
</dbReference>
<name>C0QLV9_DESAH</name>
<sequence>MVTNLVFWLNFMALYNFNSLNSNIWRFVFNKSALSCHNNHFIKQGANNYAGEKDQVLTPGKKREQQDQKMRDGIKKQTLADNQDTAPLSQTRELLRDMIGELLFRGCEEGHKLIRQAGELLPQLKKLETQLAGDGLPSPSSDPKMPVPVAPEKLHQLSAERVSDLNLSDLSAERLSPYSRKDLAEAAFTFENQLMALLEDGNTMPWETYAHAPEEELIRIIKSAVENICRLRC</sequence>
<dbReference type="AlphaFoldDB" id="C0QLV9"/>
<evidence type="ECO:0000256" key="1">
    <source>
        <dbReference type="SAM" id="MobiDB-lite"/>
    </source>
</evidence>
<evidence type="ECO:0000313" key="2">
    <source>
        <dbReference type="EMBL" id="ACN14265.1"/>
    </source>
</evidence>
<accession>C0QLV9</accession>
<organism evidence="2 3">
    <name type="scientific">Desulforapulum autotrophicum (strain ATCC 43914 / DSM 3382 / VKM B-1955 / HRM2)</name>
    <name type="common">Desulfobacterium autotrophicum</name>
    <dbReference type="NCBI Taxonomy" id="177437"/>
    <lineage>
        <taxon>Bacteria</taxon>
        <taxon>Pseudomonadati</taxon>
        <taxon>Thermodesulfobacteriota</taxon>
        <taxon>Desulfobacteria</taxon>
        <taxon>Desulfobacterales</taxon>
        <taxon>Desulfobacteraceae</taxon>
        <taxon>Desulforapulum</taxon>
    </lineage>
</organism>
<dbReference type="HOGENOM" id="CLU_1188399_0_0_7"/>
<feature type="region of interest" description="Disordered" evidence="1">
    <location>
        <begin position="52"/>
        <end position="73"/>
    </location>
</feature>